<evidence type="ECO:0000313" key="3">
    <source>
        <dbReference type="Proteomes" id="UP000193144"/>
    </source>
</evidence>
<feature type="domain" description="Glyoxalase-like" evidence="1">
    <location>
        <begin position="13"/>
        <end position="203"/>
    </location>
</feature>
<accession>A0A1Y1ZRJ9</accession>
<name>A0A1Y1ZRJ9_9PLEO</name>
<dbReference type="PANTHER" id="PTHR40265:SF1">
    <property type="entry name" value="GLYOXALASE-LIKE DOMAIN-CONTAINING PROTEIN"/>
    <property type="match status" value="1"/>
</dbReference>
<dbReference type="InterPro" id="IPR025870">
    <property type="entry name" value="Glyoxalase-like_dom"/>
</dbReference>
<comment type="caution">
    <text evidence="2">The sequence shown here is derived from an EMBL/GenBank/DDBJ whole genome shotgun (WGS) entry which is preliminary data.</text>
</comment>
<dbReference type="InterPro" id="IPR029068">
    <property type="entry name" value="Glyas_Bleomycin-R_OHBP_Dase"/>
</dbReference>
<dbReference type="EMBL" id="MCFA01000047">
    <property type="protein sequence ID" value="ORY12873.1"/>
    <property type="molecule type" value="Genomic_DNA"/>
</dbReference>
<dbReference type="PANTHER" id="PTHR40265">
    <property type="entry name" value="BLL2707 PROTEIN"/>
    <property type="match status" value="1"/>
</dbReference>
<dbReference type="Proteomes" id="UP000193144">
    <property type="component" value="Unassembled WGS sequence"/>
</dbReference>
<dbReference type="AlphaFoldDB" id="A0A1Y1ZRJ9"/>
<keyword evidence="3" id="KW-1185">Reference proteome</keyword>
<evidence type="ECO:0000313" key="2">
    <source>
        <dbReference type="EMBL" id="ORY12873.1"/>
    </source>
</evidence>
<dbReference type="OrthoDB" id="408973at2759"/>
<organism evidence="2 3">
    <name type="scientific">Clohesyomyces aquaticus</name>
    <dbReference type="NCBI Taxonomy" id="1231657"/>
    <lineage>
        <taxon>Eukaryota</taxon>
        <taxon>Fungi</taxon>
        <taxon>Dikarya</taxon>
        <taxon>Ascomycota</taxon>
        <taxon>Pezizomycotina</taxon>
        <taxon>Dothideomycetes</taxon>
        <taxon>Pleosporomycetidae</taxon>
        <taxon>Pleosporales</taxon>
        <taxon>Lindgomycetaceae</taxon>
        <taxon>Clohesyomyces</taxon>
    </lineage>
</organism>
<protein>
    <submittedName>
        <fullName evidence="2">Glyoxalase-like domain-domain-containing protein</fullName>
    </submittedName>
</protein>
<gene>
    <name evidence="2" type="ORF">BCR34DRAFT_563174</name>
</gene>
<reference evidence="2 3" key="1">
    <citation type="submission" date="2016-07" db="EMBL/GenBank/DDBJ databases">
        <title>Pervasive Adenine N6-methylation of Active Genes in Fungi.</title>
        <authorList>
            <consortium name="DOE Joint Genome Institute"/>
            <person name="Mondo S.J."/>
            <person name="Dannebaum R.O."/>
            <person name="Kuo R.C."/>
            <person name="Labutti K."/>
            <person name="Haridas S."/>
            <person name="Kuo A."/>
            <person name="Salamov A."/>
            <person name="Ahrendt S.R."/>
            <person name="Lipzen A."/>
            <person name="Sullivan W."/>
            <person name="Andreopoulos W.B."/>
            <person name="Clum A."/>
            <person name="Lindquist E."/>
            <person name="Daum C."/>
            <person name="Ramamoorthy G.K."/>
            <person name="Gryganskyi A."/>
            <person name="Culley D."/>
            <person name="Magnuson J.K."/>
            <person name="James T.Y."/>
            <person name="O'Malley M.A."/>
            <person name="Stajich J.E."/>
            <person name="Spatafora J.W."/>
            <person name="Visel A."/>
            <person name="Grigoriev I.V."/>
        </authorList>
    </citation>
    <scope>NUCLEOTIDE SEQUENCE [LARGE SCALE GENOMIC DNA]</scope>
    <source>
        <strain evidence="2 3">CBS 115471</strain>
    </source>
</reference>
<dbReference type="Pfam" id="PF13468">
    <property type="entry name" value="Glyoxalase_3"/>
    <property type="match status" value="1"/>
</dbReference>
<proteinExistence type="predicted"/>
<dbReference type="Gene3D" id="3.10.180.10">
    <property type="entry name" value="2,3-Dihydroxybiphenyl 1,2-Dioxygenase, domain 1"/>
    <property type="match status" value="1"/>
</dbReference>
<evidence type="ECO:0000259" key="1">
    <source>
        <dbReference type="Pfam" id="PF13468"/>
    </source>
</evidence>
<sequence length="290" mass="31614">MSTTTPKPQFPSLDHLILFLPCSLDLTPAIPSSLSKAFTLTPGGRHADNLTSNTLILLSDGCYIELISFLPSAPPSSIPSHWWGPSPSRHGWTDWCLTTPPTSAHENYSRVRTTHAPPQAGERLRPDGELVKWEVTFPAGENGGQHIRGRIPFFCHDVTDRELRVPISQTSAAHPCGVRGVKEITVLVAVEDFEELADVYVEVLGTNGEKGGAGVSFEIARVREIKGIPEGPKIVLKVAEKEEQEKVKERGFWFGDVVLMGDASEGKGAGKRERLDVGGDDVGGLWIEYV</sequence>